<dbReference type="EMBL" id="PJQY01002662">
    <property type="protein sequence ID" value="PQP91830.1"/>
    <property type="molecule type" value="Genomic_DNA"/>
</dbReference>
<dbReference type="AlphaFoldDB" id="A0A314XJG2"/>
<comment type="caution">
    <text evidence="2">The sequence shown here is derived from an EMBL/GenBank/DDBJ whole genome shotgun (WGS) entry which is preliminary data.</text>
</comment>
<dbReference type="Gene3D" id="3.80.10.10">
    <property type="entry name" value="Ribonuclease Inhibitor"/>
    <property type="match status" value="1"/>
</dbReference>
<proteinExistence type="predicted"/>
<dbReference type="STRING" id="2094558.A0A314XJG2"/>
<sequence length="104" mass="11785">MPAHWGAHLAPWVSSMAKAYPWLEKLFLKRMSVTDDDLALLAESFPGFKELVLVCCDGFGTSGLAVVASKCRQLRVLDLLNLMLWTMMWIGYVVFRRVKPVLNL</sequence>
<protein>
    <submittedName>
        <fullName evidence="2">Auxin signaling F-box protein 5</fullName>
    </submittedName>
</protein>
<accession>A0A314XJG2</accession>
<dbReference type="Proteomes" id="UP000250321">
    <property type="component" value="Unassembled WGS sequence"/>
</dbReference>
<dbReference type="Pfam" id="PF18791">
    <property type="entry name" value="Transp_inhibit"/>
    <property type="match status" value="1"/>
</dbReference>
<gene>
    <name evidence="2" type="ORF">Pyn_34053</name>
</gene>
<keyword evidence="3" id="KW-1185">Reference proteome</keyword>
<evidence type="ECO:0000313" key="3">
    <source>
        <dbReference type="Proteomes" id="UP000250321"/>
    </source>
</evidence>
<name>A0A314XJG2_PRUYE</name>
<organism evidence="2 3">
    <name type="scientific">Prunus yedoensis var. nudiflora</name>
    <dbReference type="NCBI Taxonomy" id="2094558"/>
    <lineage>
        <taxon>Eukaryota</taxon>
        <taxon>Viridiplantae</taxon>
        <taxon>Streptophyta</taxon>
        <taxon>Embryophyta</taxon>
        <taxon>Tracheophyta</taxon>
        <taxon>Spermatophyta</taxon>
        <taxon>Magnoliopsida</taxon>
        <taxon>eudicotyledons</taxon>
        <taxon>Gunneridae</taxon>
        <taxon>Pentapetalae</taxon>
        <taxon>rosids</taxon>
        <taxon>fabids</taxon>
        <taxon>Rosales</taxon>
        <taxon>Rosaceae</taxon>
        <taxon>Amygdaloideae</taxon>
        <taxon>Amygdaleae</taxon>
        <taxon>Prunus</taxon>
    </lineage>
</organism>
<feature type="domain" description="Transport inhibitor response 1" evidence="1">
    <location>
        <begin position="1"/>
        <end position="28"/>
    </location>
</feature>
<dbReference type="SUPFAM" id="SSF52047">
    <property type="entry name" value="RNI-like"/>
    <property type="match status" value="1"/>
</dbReference>
<evidence type="ECO:0000259" key="1">
    <source>
        <dbReference type="Pfam" id="PF18791"/>
    </source>
</evidence>
<dbReference type="OrthoDB" id="550575at2759"/>
<dbReference type="InterPro" id="IPR041101">
    <property type="entry name" value="Transp_inhibit"/>
</dbReference>
<dbReference type="InterPro" id="IPR032675">
    <property type="entry name" value="LRR_dom_sf"/>
</dbReference>
<evidence type="ECO:0000313" key="2">
    <source>
        <dbReference type="EMBL" id="PQP91830.1"/>
    </source>
</evidence>
<reference evidence="2 3" key="1">
    <citation type="submission" date="2018-02" db="EMBL/GenBank/DDBJ databases">
        <title>Draft genome of wild Prunus yedoensis var. nudiflora.</title>
        <authorList>
            <person name="Baek S."/>
            <person name="Kim J.-H."/>
            <person name="Choi K."/>
            <person name="Kim G.-B."/>
            <person name="Cho A."/>
            <person name="Jang H."/>
            <person name="Shin C.-H."/>
            <person name="Yu H.-J."/>
            <person name="Mun J.-H."/>
        </authorList>
    </citation>
    <scope>NUCLEOTIDE SEQUENCE [LARGE SCALE GENOMIC DNA]</scope>
    <source>
        <strain evidence="3">cv. Jeju island</strain>
        <tissue evidence="2">Leaf</tissue>
    </source>
</reference>